<proteinExistence type="predicted"/>
<gene>
    <name evidence="1" type="ORF">E4U43_000305</name>
</gene>
<evidence type="ECO:0000313" key="1">
    <source>
        <dbReference type="EMBL" id="KAG6007408.1"/>
    </source>
</evidence>
<comment type="caution">
    <text evidence="1">The sequence shown here is derived from an EMBL/GenBank/DDBJ whole genome shotgun (WGS) entry which is preliminary data.</text>
</comment>
<reference evidence="1" key="1">
    <citation type="journal article" date="2020" name="bioRxiv">
        <title>Whole genome comparisons of ergot fungi reveals the divergence and evolution of species within the genus Claviceps are the result of varying mechanisms driving genome evolution and host range expansion.</title>
        <authorList>
            <person name="Wyka S.A."/>
            <person name="Mondo S.J."/>
            <person name="Liu M."/>
            <person name="Dettman J."/>
            <person name="Nalam V."/>
            <person name="Broders K.D."/>
        </authorList>
    </citation>
    <scope>NUCLEOTIDE SEQUENCE</scope>
    <source>
        <strain evidence="1">CCC 602</strain>
    </source>
</reference>
<protein>
    <submittedName>
        <fullName evidence="1">Uncharacterized protein</fullName>
    </submittedName>
</protein>
<name>A0A9P7SWU0_9HYPO</name>
<dbReference type="EMBL" id="SRPW01001089">
    <property type="protein sequence ID" value="KAG6007408.1"/>
    <property type="molecule type" value="Genomic_DNA"/>
</dbReference>
<dbReference type="AlphaFoldDB" id="A0A9P7SWU0"/>
<sequence>MHRIHVSEGRERVFPSRPALPAMRSILPSRGDQPPLPASVFLRRRVVNTTRPAITVSVTSSSSTRLDSAKPTNGRVTAHLSVSIVTGFDTNKTSRTFISDMLVKSLRRMLIKGRNTPQLAWHNLFGQNHGSYPLAYSIQRHKHIICFQIVPKARNPRERPYVAEIAQDPLPWSSARIRRFKLRE</sequence>
<keyword evidence="2" id="KW-1185">Reference proteome</keyword>
<accession>A0A9P7SWU0</accession>
<organism evidence="1 2">
    <name type="scientific">Claviceps pusilla</name>
    <dbReference type="NCBI Taxonomy" id="123648"/>
    <lineage>
        <taxon>Eukaryota</taxon>
        <taxon>Fungi</taxon>
        <taxon>Dikarya</taxon>
        <taxon>Ascomycota</taxon>
        <taxon>Pezizomycotina</taxon>
        <taxon>Sordariomycetes</taxon>
        <taxon>Hypocreomycetidae</taxon>
        <taxon>Hypocreales</taxon>
        <taxon>Clavicipitaceae</taxon>
        <taxon>Claviceps</taxon>
    </lineage>
</organism>
<evidence type="ECO:0000313" key="2">
    <source>
        <dbReference type="Proteomes" id="UP000748025"/>
    </source>
</evidence>
<dbReference type="Proteomes" id="UP000748025">
    <property type="component" value="Unassembled WGS sequence"/>
</dbReference>